<accession>A0A6G0YEY5</accession>
<organism evidence="1 2">
    <name type="scientific">Aphis craccivora</name>
    <name type="common">Cowpea aphid</name>
    <dbReference type="NCBI Taxonomy" id="307492"/>
    <lineage>
        <taxon>Eukaryota</taxon>
        <taxon>Metazoa</taxon>
        <taxon>Ecdysozoa</taxon>
        <taxon>Arthropoda</taxon>
        <taxon>Hexapoda</taxon>
        <taxon>Insecta</taxon>
        <taxon>Pterygota</taxon>
        <taxon>Neoptera</taxon>
        <taxon>Paraneoptera</taxon>
        <taxon>Hemiptera</taxon>
        <taxon>Sternorrhyncha</taxon>
        <taxon>Aphidomorpha</taxon>
        <taxon>Aphidoidea</taxon>
        <taxon>Aphididae</taxon>
        <taxon>Aphidini</taxon>
        <taxon>Aphis</taxon>
        <taxon>Aphis</taxon>
    </lineage>
</organism>
<protein>
    <submittedName>
        <fullName evidence="1">Uncharacterized protein</fullName>
    </submittedName>
</protein>
<dbReference type="AlphaFoldDB" id="A0A6G0YEY5"/>
<gene>
    <name evidence="1" type="ORF">FWK35_00031883</name>
</gene>
<sequence length="76" mass="8935">MINVTELRKKRIFDITLNRTTGPVKDLEKSSKNSYVSLLLNIPREPHSSYSPFLSILNLETLENRRLRLYLSILFK</sequence>
<dbReference type="EMBL" id="VUJU01004439">
    <property type="protein sequence ID" value="KAF0754344.1"/>
    <property type="molecule type" value="Genomic_DNA"/>
</dbReference>
<evidence type="ECO:0000313" key="2">
    <source>
        <dbReference type="Proteomes" id="UP000478052"/>
    </source>
</evidence>
<name>A0A6G0YEY5_APHCR</name>
<comment type="caution">
    <text evidence="1">The sequence shown here is derived from an EMBL/GenBank/DDBJ whole genome shotgun (WGS) entry which is preliminary data.</text>
</comment>
<proteinExistence type="predicted"/>
<dbReference type="Proteomes" id="UP000478052">
    <property type="component" value="Unassembled WGS sequence"/>
</dbReference>
<keyword evidence="2" id="KW-1185">Reference proteome</keyword>
<reference evidence="1 2" key="1">
    <citation type="submission" date="2019-08" db="EMBL/GenBank/DDBJ databases">
        <title>Whole genome of Aphis craccivora.</title>
        <authorList>
            <person name="Voronova N.V."/>
            <person name="Shulinski R.S."/>
            <person name="Bandarenka Y.V."/>
            <person name="Zhorov D.G."/>
            <person name="Warner D."/>
        </authorList>
    </citation>
    <scope>NUCLEOTIDE SEQUENCE [LARGE SCALE GENOMIC DNA]</scope>
    <source>
        <strain evidence="1">180601</strain>
        <tissue evidence="1">Whole Body</tissue>
    </source>
</reference>
<evidence type="ECO:0000313" key="1">
    <source>
        <dbReference type="EMBL" id="KAF0754344.1"/>
    </source>
</evidence>